<evidence type="ECO:0000313" key="1">
    <source>
        <dbReference type="EMBL" id="KUM50272.1"/>
    </source>
</evidence>
<sequence length="88" mass="9169">MTPIKSLPVGLGVSSLAQQASQPAKFAKYNAVTAAGVSAASYIQPVATFVPRVTGTTLPAALTAQPAVKIPPPGQQASFLYLFYTYRI</sequence>
<reference evidence="1" key="1">
    <citation type="journal article" date="2015" name="Genome Biol. Evol.">
        <title>Organellar Genomes of White Spruce (Picea glauca): Assembly and Annotation.</title>
        <authorList>
            <person name="Jackman S.D."/>
            <person name="Warren R.L."/>
            <person name="Gibb E.A."/>
            <person name="Vandervalk B.P."/>
            <person name="Mohamadi H."/>
            <person name="Chu J."/>
            <person name="Raymond A."/>
            <person name="Pleasance S."/>
            <person name="Coope R."/>
            <person name="Wildung M.R."/>
            <person name="Ritland C.E."/>
            <person name="Bousquet J."/>
            <person name="Jones S.J."/>
            <person name="Bohlmann J."/>
            <person name="Birol I."/>
        </authorList>
    </citation>
    <scope>NUCLEOTIDE SEQUENCE [LARGE SCALE GENOMIC DNA]</scope>
    <source>
        <tissue evidence="1">Flushing bud</tissue>
    </source>
</reference>
<protein>
    <submittedName>
        <fullName evidence="1">Uncharacterized protein</fullName>
    </submittedName>
</protein>
<geneLocation type="mitochondrion" evidence="1"/>
<gene>
    <name evidence="1" type="ORF">ABT39_MTgene115</name>
</gene>
<accession>A0A124GNY3</accession>
<comment type="caution">
    <text evidence="1">The sequence shown here is derived from an EMBL/GenBank/DDBJ whole genome shotgun (WGS) entry which is preliminary data.</text>
</comment>
<dbReference type="EMBL" id="LKAM01000001">
    <property type="protein sequence ID" value="KUM50272.1"/>
    <property type="molecule type" value="Genomic_DNA"/>
</dbReference>
<name>A0A124GNY3_PICGL</name>
<dbReference type="AlphaFoldDB" id="A0A124GNY3"/>
<proteinExistence type="predicted"/>
<keyword evidence="1" id="KW-0496">Mitochondrion</keyword>
<organism evidence="1">
    <name type="scientific">Picea glauca</name>
    <name type="common">White spruce</name>
    <name type="synonym">Pinus glauca</name>
    <dbReference type="NCBI Taxonomy" id="3330"/>
    <lineage>
        <taxon>Eukaryota</taxon>
        <taxon>Viridiplantae</taxon>
        <taxon>Streptophyta</taxon>
        <taxon>Embryophyta</taxon>
        <taxon>Tracheophyta</taxon>
        <taxon>Spermatophyta</taxon>
        <taxon>Pinopsida</taxon>
        <taxon>Pinidae</taxon>
        <taxon>Conifers I</taxon>
        <taxon>Pinales</taxon>
        <taxon>Pinaceae</taxon>
        <taxon>Picea</taxon>
    </lineage>
</organism>